<proteinExistence type="inferred from homology"/>
<dbReference type="OrthoDB" id="9811413at2"/>
<dbReference type="Proteomes" id="UP000238034">
    <property type="component" value="Unassembled WGS sequence"/>
</dbReference>
<dbReference type="InterPro" id="IPR034660">
    <property type="entry name" value="DinB/YfiT-like"/>
</dbReference>
<dbReference type="GO" id="GO:0046872">
    <property type="term" value="F:metal ion binding"/>
    <property type="evidence" value="ECO:0007669"/>
    <property type="project" value="UniProtKB-KW"/>
</dbReference>
<dbReference type="InterPro" id="IPR007837">
    <property type="entry name" value="DinB"/>
</dbReference>
<keyword evidence="5" id="KW-1185">Reference proteome</keyword>
<dbReference type="EMBL" id="PVTH01000004">
    <property type="protein sequence ID" value="PRY53270.1"/>
    <property type="molecule type" value="Genomic_DNA"/>
</dbReference>
<sequence>MSTAIHQMWVYNDWANRRLLDVLGTTGPNLPHTCLHLMSHIVNAQVIWVNRMQGLPAEVGIWDDHTIIECNELHERSSAVLRRWVDTNVEGFTYHVSYTNSMGVSYQNDLQDILLHTFNHATYHRAQIAMELRRNGFNPPVTDYIHFLRD</sequence>
<dbReference type="PANTHER" id="PTHR37302">
    <property type="entry name" value="SLR1116 PROTEIN"/>
    <property type="match status" value="1"/>
</dbReference>
<dbReference type="SUPFAM" id="SSF109854">
    <property type="entry name" value="DinB/YfiT-like putative metalloenzymes"/>
    <property type="match status" value="1"/>
</dbReference>
<keyword evidence="2 3" id="KW-0479">Metal-binding</keyword>
<evidence type="ECO:0000313" key="4">
    <source>
        <dbReference type="EMBL" id="PRY53270.1"/>
    </source>
</evidence>
<dbReference type="Gene3D" id="1.20.120.450">
    <property type="entry name" value="dinb family like domain"/>
    <property type="match status" value="1"/>
</dbReference>
<evidence type="ECO:0000256" key="3">
    <source>
        <dbReference type="PIRSR" id="PIRSR607837-1"/>
    </source>
</evidence>
<reference evidence="4 5" key="1">
    <citation type="submission" date="2018-03" db="EMBL/GenBank/DDBJ databases">
        <title>Genomic Encyclopedia of Type Strains, Phase III (KMG-III): the genomes of soil and plant-associated and newly described type strains.</title>
        <authorList>
            <person name="Whitman W."/>
        </authorList>
    </citation>
    <scope>NUCLEOTIDE SEQUENCE [LARGE SCALE GENOMIC DNA]</scope>
    <source>
        <strain evidence="4 5">CGMCC 1.9313</strain>
    </source>
</reference>
<evidence type="ECO:0000313" key="5">
    <source>
        <dbReference type="Proteomes" id="UP000238034"/>
    </source>
</evidence>
<gene>
    <name evidence="4" type="ORF">B0I27_104280</name>
</gene>
<dbReference type="RefSeq" id="WP_106292842.1">
    <property type="nucleotide sequence ID" value="NZ_PVTH01000004.1"/>
</dbReference>
<organism evidence="4 5">
    <name type="scientific">Arcticibacter pallidicorallinus</name>
    <dbReference type="NCBI Taxonomy" id="1259464"/>
    <lineage>
        <taxon>Bacteria</taxon>
        <taxon>Pseudomonadati</taxon>
        <taxon>Bacteroidota</taxon>
        <taxon>Sphingobacteriia</taxon>
        <taxon>Sphingobacteriales</taxon>
        <taxon>Sphingobacteriaceae</taxon>
        <taxon>Arcticibacter</taxon>
    </lineage>
</organism>
<dbReference type="PANTHER" id="PTHR37302:SF3">
    <property type="entry name" value="DAMAGE-INDUCIBLE PROTEIN DINB"/>
    <property type="match status" value="1"/>
</dbReference>
<name>A0A2T0U5T5_9SPHI</name>
<evidence type="ECO:0000256" key="1">
    <source>
        <dbReference type="ARBA" id="ARBA00008635"/>
    </source>
</evidence>
<comment type="similarity">
    <text evidence="1">Belongs to the DinB family.</text>
</comment>
<dbReference type="AlphaFoldDB" id="A0A2T0U5T5"/>
<feature type="binding site" evidence="3">
    <location>
        <position position="40"/>
    </location>
    <ligand>
        <name>a divalent metal cation</name>
        <dbReference type="ChEBI" id="CHEBI:60240"/>
    </ligand>
</feature>
<evidence type="ECO:0000256" key="2">
    <source>
        <dbReference type="ARBA" id="ARBA00022723"/>
    </source>
</evidence>
<feature type="binding site" evidence="3">
    <location>
        <position position="120"/>
    </location>
    <ligand>
        <name>a divalent metal cation</name>
        <dbReference type="ChEBI" id="CHEBI:60240"/>
    </ligand>
</feature>
<dbReference type="Pfam" id="PF05163">
    <property type="entry name" value="DinB"/>
    <property type="match status" value="1"/>
</dbReference>
<accession>A0A2T0U5T5</accession>
<protein>
    <submittedName>
        <fullName evidence="4">Putative damage-inducible protein DinB</fullName>
    </submittedName>
</protein>
<feature type="binding site" evidence="3">
    <location>
        <position position="124"/>
    </location>
    <ligand>
        <name>a divalent metal cation</name>
        <dbReference type="ChEBI" id="CHEBI:60240"/>
    </ligand>
</feature>
<comment type="caution">
    <text evidence="4">The sequence shown here is derived from an EMBL/GenBank/DDBJ whole genome shotgun (WGS) entry which is preliminary data.</text>
</comment>